<organism evidence="13 14">
    <name type="scientific">Variovorax humicola</name>
    <dbReference type="NCBI Taxonomy" id="1769758"/>
    <lineage>
        <taxon>Bacteria</taxon>
        <taxon>Pseudomonadati</taxon>
        <taxon>Pseudomonadota</taxon>
        <taxon>Betaproteobacteria</taxon>
        <taxon>Burkholderiales</taxon>
        <taxon>Comamonadaceae</taxon>
        <taxon>Variovorax</taxon>
    </lineage>
</organism>
<gene>
    <name evidence="13" type="ORF">WKW80_06075</name>
</gene>
<dbReference type="SUPFAM" id="SSF55785">
    <property type="entry name" value="PYP-like sensor domain (PAS domain)"/>
    <property type="match status" value="1"/>
</dbReference>
<evidence type="ECO:0000313" key="13">
    <source>
        <dbReference type="EMBL" id="MEJ8821602.1"/>
    </source>
</evidence>
<dbReference type="GO" id="GO:0005524">
    <property type="term" value="F:ATP binding"/>
    <property type="evidence" value="ECO:0007669"/>
    <property type="project" value="UniProtKB-KW"/>
</dbReference>
<dbReference type="Proteomes" id="UP001363010">
    <property type="component" value="Unassembled WGS sequence"/>
</dbReference>
<dbReference type="CDD" id="cd00130">
    <property type="entry name" value="PAS"/>
    <property type="match status" value="1"/>
</dbReference>
<evidence type="ECO:0000256" key="4">
    <source>
        <dbReference type="ARBA" id="ARBA00022679"/>
    </source>
</evidence>
<keyword evidence="6" id="KW-0418">Kinase</keyword>
<dbReference type="NCBIfam" id="TIGR00229">
    <property type="entry name" value="sensory_box"/>
    <property type="match status" value="1"/>
</dbReference>
<evidence type="ECO:0000256" key="9">
    <source>
        <dbReference type="SAM" id="Phobius"/>
    </source>
</evidence>
<keyword evidence="3" id="KW-0597">Phosphoprotein</keyword>
<evidence type="ECO:0000259" key="10">
    <source>
        <dbReference type="PROSITE" id="PS50109"/>
    </source>
</evidence>
<keyword evidence="7 13" id="KW-0067">ATP-binding</keyword>
<dbReference type="InterPro" id="IPR004358">
    <property type="entry name" value="Sig_transdc_His_kin-like_C"/>
</dbReference>
<feature type="transmembrane region" description="Helical" evidence="9">
    <location>
        <begin position="96"/>
        <end position="114"/>
    </location>
</feature>
<evidence type="ECO:0000256" key="5">
    <source>
        <dbReference type="ARBA" id="ARBA00022741"/>
    </source>
</evidence>
<dbReference type="PROSITE" id="PS50109">
    <property type="entry name" value="HIS_KIN"/>
    <property type="match status" value="1"/>
</dbReference>
<dbReference type="PANTHER" id="PTHR43065:SF10">
    <property type="entry name" value="PEROXIDE STRESS-ACTIVATED HISTIDINE KINASE MAK3"/>
    <property type="match status" value="1"/>
</dbReference>
<dbReference type="InterPro" id="IPR005467">
    <property type="entry name" value="His_kinase_dom"/>
</dbReference>
<dbReference type="EMBL" id="JBBKZV010000002">
    <property type="protein sequence ID" value="MEJ8821602.1"/>
    <property type="molecule type" value="Genomic_DNA"/>
</dbReference>
<evidence type="ECO:0000256" key="6">
    <source>
        <dbReference type="ARBA" id="ARBA00022777"/>
    </source>
</evidence>
<dbReference type="InterPro" id="IPR036890">
    <property type="entry name" value="HATPase_C_sf"/>
</dbReference>
<sequence>MSWVTVVWSMVAAASLTLAGVHLPVWMRDRTAWPNFYFSMMAVSTALFAFCEVSVLLAQTPEQFAMAVRWAHVPIWLVIVSLVFFVRTYFEAGRPWLGWGVIGLRGISLLLNFTTGQNLNYREITALDRIPFLGDLVAVPIGTPNPSMLVGQLSSIALVVFVADASLTAWRRRQRSAVLTVGVGATFFALAGNLQTMLIFWGIIQAPVTISLFSLGLVLAMAYELSRDVMRASKLVRDLRESEQRMILAVEAAKLGLWVRDFARDEVWASARMRELFGLTPTEPAGFEKLLQRVHVADRDLVRQAMEQANAGDGHYQTEFRTVMPAGRTCWIAAQGRVEFDERHRPVRTRGTCSDVTVRKEAEQEMLHLRQELAHVGRVSVMGQLASALAHEINQPLGAILRNAEAATLLLEAQPPDLDELRAIVEDILGDDQRASAVIDRMRGLLKRRDIEMQPLAVDDIVGDVAALVRPDATARQVKMVVEIADDMPLVLGDRVHLQQVLLNLISNGMDSIDEAGRKARSIVVSAVRNGLQAVEIAVTDSGLGIPPDKLEQVFGSFFTTKPSGMGMGLSISRTLIETHGGRLWAENLEGGGASLRFTLPVALQEPTR</sequence>
<dbReference type="InterPro" id="IPR001610">
    <property type="entry name" value="PAC"/>
</dbReference>
<dbReference type="PROSITE" id="PS50113">
    <property type="entry name" value="PAC"/>
    <property type="match status" value="1"/>
</dbReference>
<dbReference type="Gene3D" id="2.10.70.100">
    <property type="match status" value="1"/>
</dbReference>
<dbReference type="InterPro" id="IPR000700">
    <property type="entry name" value="PAS-assoc_C"/>
</dbReference>
<dbReference type="SUPFAM" id="SSF47384">
    <property type="entry name" value="Homodimeric domain of signal transducing histidine kinase"/>
    <property type="match status" value="1"/>
</dbReference>
<evidence type="ECO:0000256" key="3">
    <source>
        <dbReference type="ARBA" id="ARBA00022553"/>
    </source>
</evidence>
<protein>
    <recommendedName>
        <fullName evidence="2">histidine kinase</fullName>
        <ecNumber evidence="2">2.7.13.3</ecNumber>
    </recommendedName>
</protein>
<dbReference type="SMART" id="SM00387">
    <property type="entry name" value="HATPase_c"/>
    <property type="match status" value="1"/>
</dbReference>
<dbReference type="CDD" id="cd00082">
    <property type="entry name" value="HisKA"/>
    <property type="match status" value="1"/>
</dbReference>
<reference evidence="13 14" key="1">
    <citation type="submission" date="2024-03" db="EMBL/GenBank/DDBJ databases">
        <title>Novel species of the genus Variovorax.</title>
        <authorList>
            <person name="Liu Q."/>
            <person name="Xin Y.-H."/>
        </authorList>
    </citation>
    <scope>NUCLEOTIDE SEQUENCE [LARGE SCALE GENOMIC DNA]</scope>
    <source>
        <strain evidence="13 14">KACC 18501</strain>
    </source>
</reference>
<dbReference type="Gene3D" id="3.30.450.20">
    <property type="entry name" value="PAS domain"/>
    <property type="match status" value="1"/>
</dbReference>
<dbReference type="InterPro" id="IPR003594">
    <property type="entry name" value="HATPase_dom"/>
</dbReference>
<evidence type="ECO:0000259" key="11">
    <source>
        <dbReference type="PROSITE" id="PS50112"/>
    </source>
</evidence>
<feature type="transmembrane region" description="Helical" evidence="9">
    <location>
        <begin position="177"/>
        <end position="194"/>
    </location>
</feature>
<feature type="domain" description="Histidine kinase" evidence="10">
    <location>
        <begin position="388"/>
        <end position="604"/>
    </location>
</feature>
<dbReference type="InterPro" id="IPR003661">
    <property type="entry name" value="HisK_dim/P_dom"/>
</dbReference>
<evidence type="ECO:0000256" key="8">
    <source>
        <dbReference type="ARBA" id="ARBA00023012"/>
    </source>
</evidence>
<feature type="domain" description="PAS" evidence="11">
    <location>
        <begin position="242"/>
        <end position="313"/>
    </location>
</feature>
<dbReference type="EC" id="2.7.13.3" evidence="2"/>
<evidence type="ECO:0000256" key="7">
    <source>
        <dbReference type="ARBA" id="ARBA00022840"/>
    </source>
</evidence>
<dbReference type="PRINTS" id="PR00344">
    <property type="entry name" value="BCTRLSENSOR"/>
</dbReference>
<dbReference type="InterPro" id="IPR000014">
    <property type="entry name" value="PAS"/>
</dbReference>
<dbReference type="PROSITE" id="PS50112">
    <property type="entry name" value="PAS"/>
    <property type="match status" value="1"/>
</dbReference>
<evidence type="ECO:0000256" key="1">
    <source>
        <dbReference type="ARBA" id="ARBA00000085"/>
    </source>
</evidence>
<feature type="transmembrane region" description="Helical" evidence="9">
    <location>
        <begin position="70"/>
        <end position="90"/>
    </location>
</feature>
<keyword evidence="5" id="KW-0547">Nucleotide-binding</keyword>
<accession>A0ABU8VWV9</accession>
<evidence type="ECO:0000313" key="14">
    <source>
        <dbReference type="Proteomes" id="UP001363010"/>
    </source>
</evidence>
<dbReference type="InterPro" id="IPR035965">
    <property type="entry name" value="PAS-like_dom_sf"/>
</dbReference>
<dbReference type="InterPro" id="IPR036097">
    <property type="entry name" value="HisK_dim/P_sf"/>
</dbReference>
<keyword evidence="8" id="KW-0902">Two-component regulatory system</keyword>
<dbReference type="Pfam" id="PF00512">
    <property type="entry name" value="HisKA"/>
    <property type="match status" value="1"/>
</dbReference>
<comment type="caution">
    <text evidence="13">The sequence shown here is derived from an EMBL/GenBank/DDBJ whole genome shotgun (WGS) entry which is preliminary data.</text>
</comment>
<feature type="transmembrane region" description="Helical" evidence="9">
    <location>
        <begin position="200"/>
        <end position="223"/>
    </location>
</feature>
<evidence type="ECO:0000259" key="12">
    <source>
        <dbReference type="PROSITE" id="PS50113"/>
    </source>
</evidence>
<dbReference type="Pfam" id="PF02518">
    <property type="entry name" value="HATPase_c"/>
    <property type="match status" value="1"/>
</dbReference>
<dbReference type="InterPro" id="IPR013655">
    <property type="entry name" value="PAS_fold_3"/>
</dbReference>
<keyword evidence="9" id="KW-1133">Transmembrane helix</keyword>
<dbReference type="RefSeq" id="WP_340362643.1">
    <property type="nucleotide sequence ID" value="NZ_JBBKZV010000002.1"/>
</dbReference>
<dbReference type="Pfam" id="PF08447">
    <property type="entry name" value="PAS_3"/>
    <property type="match status" value="1"/>
</dbReference>
<keyword evidence="14" id="KW-1185">Reference proteome</keyword>
<dbReference type="SMART" id="SM00091">
    <property type="entry name" value="PAS"/>
    <property type="match status" value="1"/>
</dbReference>
<feature type="transmembrane region" description="Helical" evidence="9">
    <location>
        <begin position="35"/>
        <end position="58"/>
    </location>
</feature>
<dbReference type="Gene3D" id="1.10.287.130">
    <property type="match status" value="1"/>
</dbReference>
<dbReference type="Gene3D" id="3.30.565.10">
    <property type="entry name" value="Histidine kinase-like ATPase, C-terminal domain"/>
    <property type="match status" value="1"/>
</dbReference>
<evidence type="ECO:0000256" key="2">
    <source>
        <dbReference type="ARBA" id="ARBA00012438"/>
    </source>
</evidence>
<dbReference type="SMART" id="SM00086">
    <property type="entry name" value="PAC"/>
    <property type="match status" value="1"/>
</dbReference>
<keyword evidence="9" id="KW-0472">Membrane</keyword>
<dbReference type="SUPFAM" id="SSF55874">
    <property type="entry name" value="ATPase domain of HSP90 chaperone/DNA topoisomerase II/histidine kinase"/>
    <property type="match status" value="1"/>
</dbReference>
<name>A0ABU8VWV9_9BURK</name>
<dbReference type="PANTHER" id="PTHR43065">
    <property type="entry name" value="SENSOR HISTIDINE KINASE"/>
    <property type="match status" value="1"/>
</dbReference>
<feature type="transmembrane region" description="Helical" evidence="9">
    <location>
        <begin position="149"/>
        <end position="170"/>
    </location>
</feature>
<comment type="catalytic activity">
    <reaction evidence="1">
        <text>ATP + protein L-histidine = ADP + protein N-phospho-L-histidine.</text>
        <dbReference type="EC" id="2.7.13.3"/>
    </reaction>
</comment>
<proteinExistence type="predicted"/>
<keyword evidence="9" id="KW-0812">Transmembrane</keyword>
<feature type="domain" description="PAC" evidence="12">
    <location>
        <begin position="316"/>
        <end position="368"/>
    </location>
</feature>
<keyword evidence="4" id="KW-0808">Transferase</keyword>